<feature type="domain" description="PhoU" evidence="8">
    <location>
        <begin position="362"/>
        <end position="443"/>
    </location>
</feature>
<keyword evidence="10" id="KW-1185">Reference proteome</keyword>
<dbReference type="InterPro" id="IPR038078">
    <property type="entry name" value="PhoU-like_sf"/>
</dbReference>
<reference evidence="9 10" key="1">
    <citation type="journal article" date="2014" name="BMC Genomics">
        <title>The genome of the intracellular bacterium of the coastal bivalve, Solemya velum: a blueprint for thriving in and out of symbiosis.</title>
        <authorList>
            <person name="Dmytrenko O."/>
            <person name="Russell S.L."/>
            <person name="Loo W.T."/>
            <person name="Fontanez K.M."/>
            <person name="Liao L."/>
            <person name="Roeselers G."/>
            <person name="Sharma R."/>
            <person name="Stewart F.J."/>
            <person name="Newton I.L."/>
            <person name="Woyke T."/>
            <person name="Wu D."/>
            <person name="Lang J.M."/>
            <person name="Eisen J.A."/>
            <person name="Cavanaugh C.M."/>
        </authorList>
    </citation>
    <scope>NUCLEOTIDE SEQUENCE [LARGE SCALE GENOMIC DNA]</scope>
    <source>
        <strain evidence="9 10">WH</strain>
    </source>
</reference>
<evidence type="ECO:0000256" key="5">
    <source>
        <dbReference type="ARBA" id="ARBA00023136"/>
    </source>
</evidence>
<dbReference type="EMBL" id="JRAA01000002">
    <property type="protein sequence ID" value="KHF25130.1"/>
    <property type="molecule type" value="Genomic_DNA"/>
</dbReference>
<dbReference type="Gene3D" id="1.20.58.220">
    <property type="entry name" value="Phosphate transport system protein phou homolog 2, domain 2"/>
    <property type="match status" value="1"/>
</dbReference>
<dbReference type="STRING" id="2340.JV46_05390"/>
<dbReference type="Pfam" id="PF01895">
    <property type="entry name" value="PhoU"/>
    <property type="match status" value="1"/>
</dbReference>
<dbReference type="Proteomes" id="UP000030856">
    <property type="component" value="Unassembled WGS sequence"/>
</dbReference>
<dbReference type="PANTHER" id="PTHR10010">
    <property type="entry name" value="SOLUTE CARRIER FAMILY 34 SODIUM PHOSPHATE , MEMBER 2-RELATED"/>
    <property type="match status" value="1"/>
</dbReference>
<comment type="caution">
    <text evidence="9">The sequence shown here is derived from an EMBL/GenBank/DDBJ whole genome shotgun (WGS) entry which is preliminary data.</text>
</comment>
<keyword evidence="3 7" id="KW-0812">Transmembrane</keyword>
<dbReference type="OrthoDB" id="9763003at2"/>
<organism evidence="9 10">
    <name type="scientific">Solemya velum gill symbiont</name>
    <dbReference type="NCBI Taxonomy" id="2340"/>
    <lineage>
        <taxon>Bacteria</taxon>
        <taxon>Pseudomonadati</taxon>
        <taxon>Pseudomonadota</taxon>
        <taxon>Gammaproteobacteria</taxon>
        <taxon>sulfur-oxidizing symbionts</taxon>
    </lineage>
</organism>
<dbReference type="InterPro" id="IPR003841">
    <property type="entry name" value="Na/Pi_transpt"/>
</dbReference>
<dbReference type="InterPro" id="IPR004633">
    <property type="entry name" value="NaPi_cotrn-rel/YqeW-like"/>
</dbReference>
<dbReference type="NCBIfam" id="TIGR00704">
    <property type="entry name" value="NaPi_cotrn_rel"/>
    <property type="match status" value="1"/>
</dbReference>
<keyword evidence="4 7" id="KW-1133">Transmembrane helix</keyword>
<sequence length="598" mass="65907">MQETSTSVEFGVMIVGLAGGLALFLYGMRKMTEALKLVAGDRVKNILSKLTTNRVTGALAGAGVTAIIQSSSITTVLVVGFITAGVMNFTQSMGIILGANVGTTITAQIIAFKITKSAMLLIAIGFFTEVLATNQRVRQIGIMLMGLGMLFFGMELMSQATNPLRSLEPFMDLMRGMENPLLGILMGAAFTALIQSSSATTGIVIIMASQGFVTLEAGIALVMGSNIGTCVTAYISAIGKPREAMQAAVAHILFNVLGVLLFIAFIPWLAEVVRYVSPVSLGLDGVDRLAADTPRQIANAHTVFNVLNLLIFLGFTNTLSAIVLRIVPSKPVIEEKIIEPKYIDDYYLDQPALALDRVRLEITRMGKHALSMLRDSMPILTVGTRERIHSLQQRDEEIDILHSAIIVYLHDLSSGDLVDPLPQRLYQYVTLANHIENIADTVEKGIVSDSYKRLDYKLVFSEGTEELIKAIYKETYLVGQAALEAIGNNDRDKAQEILDSKAHFAGLVERARSHLYSRLTQESPEHLVVYKIESNAIEHYRHIHKLFMRVCEMIILQSEPESDQELQQEVPQEGHDEEPQEAQEQPEQQEQNSKERSE</sequence>
<feature type="transmembrane region" description="Helical" evidence="7">
    <location>
        <begin position="140"/>
        <end position="160"/>
    </location>
</feature>
<evidence type="ECO:0000256" key="6">
    <source>
        <dbReference type="SAM" id="MobiDB-lite"/>
    </source>
</evidence>
<feature type="compositionally biased region" description="Low complexity" evidence="6">
    <location>
        <begin position="582"/>
        <end position="591"/>
    </location>
</feature>
<protein>
    <submittedName>
        <fullName evidence="9">Na/Pi cotransporter NptA</fullName>
    </submittedName>
</protein>
<accession>A0A0B0H7N3</accession>
<name>A0A0B0H7N3_SOVGS</name>
<evidence type="ECO:0000256" key="1">
    <source>
        <dbReference type="ARBA" id="ARBA00004651"/>
    </source>
</evidence>
<dbReference type="GO" id="GO:0005436">
    <property type="term" value="F:sodium:phosphate symporter activity"/>
    <property type="evidence" value="ECO:0007669"/>
    <property type="project" value="InterPro"/>
</dbReference>
<evidence type="ECO:0000256" key="4">
    <source>
        <dbReference type="ARBA" id="ARBA00022989"/>
    </source>
</evidence>
<proteinExistence type="predicted"/>
<dbReference type="GO" id="GO:0044341">
    <property type="term" value="P:sodium-dependent phosphate transport"/>
    <property type="evidence" value="ECO:0007669"/>
    <property type="project" value="InterPro"/>
</dbReference>
<evidence type="ECO:0000256" key="2">
    <source>
        <dbReference type="ARBA" id="ARBA00022475"/>
    </source>
</evidence>
<feature type="transmembrane region" description="Helical" evidence="7">
    <location>
        <begin position="58"/>
        <end position="87"/>
    </location>
</feature>
<dbReference type="AlphaFoldDB" id="A0A0B0H7N3"/>
<dbReference type="Pfam" id="PF02690">
    <property type="entry name" value="Na_Pi_cotrans"/>
    <property type="match status" value="2"/>
</dbReference>
<feature type="transmembrane region" description="Helical" evidence="7">
    <location>
        <begin position="306"/>
        <end position="327"/>
    </location>
</feature>
<dbReference type="NCBIfam" id="NF037997">
    <property type="entry name" value="Na_Pi_symport"/>
    <property type="match status" value="1"/>
</dbReference>
<keyword evidence="2" id="KW-1003">Cell membrane</keyword>
<dbReference type="PANTHER" id="PTHR10010:SF46">
    <property type="entry name" value="SODIUM-DEPENDENT PHOSPHATE TRANSPORT PROTEIN 2B"/>
    <property type="match status" value="1"/>
</dbReference>
<feature type="region of interest" description="Disordered" evidence="6">
    <location>
        <begin position="560"/>
        <end position="598"/>
    </location>
</feature>
<feature type="transmembrane region" description="Helical" evidence="7">
    <location>
        <begin position="6"/>
        <end position="26"/>
    </location>
</feature>
<dbReference type="eggNOG" id="COG1283">
    <property type="taxonomic scope" value="Bacteria"/>
</dbReference>
<evidence type="ECO:0000256" key="7">
    <source>
        <dbReference type="SAM" id="Phobius"/>
    </source>
</evidence>
<evidence type="ECO:0000313" key="9">
    <source>
        <dbReference type="EMBL" id="KHF25130.1"/>
    </source>
</evidence>
<keyword evidence="5 7" id="KW-0472">Membrane</keyword>
<feature type="transmembrane region" description="Helical" evidence="7">
    <location>
        <begin position="181"/>
        <end position="206"/>
    </location>
</feature>
<dbReference type="RefSeq" id="WP_052132205.1">
    <property type="nucleotide sequence ID" value="NZ_MPPZ01000030.1"/>
</dbReference>
<evidence type="ECO:0000259" key="8">
    <source>
        <dbReference type="Pfam" id="PF01895"/>
    </source>
</evidence>
<evidence type="ECO:0000313" key="10">
    <source>
        <dbReference type="Proteomes" id="UP000030856"/>
    </source>
</evidence>
<dbReference type="SUPFAM" id="SSF109755">
    <property type="entry name" value="PhoU-like"/>
    <property type="match status" value="1"/>
</dbReference>
<evidence type="ECO:0000256" key="3">
    <source>
        <dbReference type="ARBA" id="ARBA00022692"/>
    </source>
</evidence>
<dbReference type="GO" id="GO:0005886">
    <property type="term" value="C:plasma membrane"/>
    <property type="evidence" value="ECO:0007669"/>
    <property type="project" value="UniProtKB-SubCell"/>
</dbReference>
<feature type="transmembrane region" description="Helical" evidence="7">
    <location>
        <begin position="247"/>
        <end position="270"/>
    </location>
</feature>
<feature type="transmembrane region" description="Helical" evidence="7">
    <location>
        <begin position="212"/>
        <end position="235"/>
    </location>
</feature>
<comment type="subcellular location">
    <subcellularLocation>
        <location evidence="1">Cell membrane</location>
        <topology evidence="1">Multi-pass membrane protein</topology>
    </subcellularLocation>
</comment>
<dbReference type="PATRIC" id="fig|2340.3.peg.1759"/>
<dbReference type="InterPro" id="IPR026022">
    <property type="entry name" value="PhoU_dom"/>
</dbReference>
<gene>
    <name evidence="9" type="primary">nptA</name>
    <name evidence="9" type="ORF">JV46_05390</name>
</gene>